<protein>
    <recommendedName>
        <fullName evidence="3">HTH-type transcriptional regulator/antitoxin HigA</fullName>
    </recommendedName>
</protein>
<evidence type="ECO:0000313" key="1">
    <source>
        <dbReference type="EMBL" id="REG83522.1"/>
    </source>
</evidence>
<dbReference type="AlphaFoldDB" id="A0A3E0DLH5"/>
<dbReference type="Proteomes" id="UP000256405">
    <property type="component" value="Unassembled WGS sequence"/>
</dbReference>
<proteinExistence type="predicted"/>
<dbReference type="RefSeq" id="WP_240510971.1">
    <property type="nucleotide sequence ID" value="NZ_MSSW01000052.1"/>
</dbReference>
<dbReference type="EMBL" id="QUNF01000017">
    <property type="protein sequence ID" value="REG83522.1"/>
    <property type="molecule type" value="Genomic_DNA"/>
</dbReference>
<organism evidence="1 2">
    <name type="scientific">Algoriphagus antarcticus</name>
    <dbReference type="NCBI Taxonomy" id="238540"/>
    <lineage>
        <taxon>Bacteria</taxon>
        <taxon>Pseudomonadati</taxon>
        <taxon>Bacteroidota</taxon>
        <taxon>Cytophagia</taxon>
        <taxon>Cytophagales</taxon>
        <taxon>Cyclobacteriaceae</taxon>
        <taxon>Algoriphagus</taxon>
    </lineage>
</organism>
<comment type="caution">
    <text evidence="1">The sequence shown here is derived from an EMBL/GenBank/DDBJ whole genome shotgun (WGS) entry which is preliminary data.</text>
</comment>
<sequence>MIKVIRTTEMYQDYLAGIDEIFDAKKGTQEGDELELLVTLVRLYEQENFHLPFLDPIEAIKNRMEDLNLKNKDCWQYFKDFEG</sequence>
<name>A0A3E0DLH5_9BACT</name>
<accession>A0A3E0DLH5</accession>
<reference evidence="1 2" key="1">
    <citation type="submission" date="2018-08" db="EMBL/GenBank/DDBJ databases">
        <title>Genomic Encyclopedia of Archaeal and Bacterial Type Strains, Phase II (KMG-II): from individual species to whole genera.</title>
        <authorList>
            <person name="Goeker M."/>
        </authorList>
    </citation>
    <scope>NUCLEOTIDE SEQUENCE [LARGE SCALE GENOMIC DNA]</scope>
    <source>
        <strain evidence="1 2">DSM 15986</strain>
    </source>
</reference>
<evidence type="ECO:0008006" key="3">
    <source>
        <dbReference type="Google" id="ProtNLM"/>
    </source>
</evidence>
<evidence type="ECO:0000313" key="2">
    <source>
        <dbReference type="Proteomes" id="UP000256405"/>
    </source>
</evidence>
<keyword evidence="2" id="KW-1185">Reference proteome</keyword>
<gene>
    <name evidence="1" type="ORF">C8N25_11721</name>
</gene>